<gene>
    <name evidence="2" type="ORF">DQ356_03845</name>
</gene>
<organism evidence="2 3">
    <name type="scientific">Chryseobacterium lacus</name>
    <dbReference type="NCBI Taxonomy" id="2058346"/>
    <lineage>
        <taxon>Bacteria</taxon>
        <taxon>Pseudomonadati</taxon>
        <taxon>Bacteroidota</taxon>
        <taxon>Flavobacteriia</taxon>
        <taxon>Flavobacteriales</taxon>
        <taxon>Weeksellaceae</taxon>
        <taxon>Chryseobacterium group</taxon>
        <taxon>Chryseobacterium</taxon>
    </lineage>
</organism>
<sequence length="224" mass="25403">MKNFIIILFVGLMNFAAAQNVILSKVAKVHDNKDKIFYRINPEHSEAEYLGEVEVQGFSEDDAEIFLRVYSKAKEIGANAFVYAPVQAIEGGFLPFDPWNYKLALYYLPSHLFSEENNMLYLFAPSNKKQKMTLNEKSIILHPRTFTKQVLQPGNIYTISTGKLLGSSAKFSAQDSQPAQYIQILPFRIGSNSPENPGINIKTGDIQLLEKSYAQFLTVIYKEF</sequence>
<dbReference type="Proteomes" id="UP000252172">
    <property type="component" value="Unassembled WGS sequence"/>
</dbReference>
<evidence type="ECO:0000313" key="3">
    <source>
        <dbReference type="Proteomes" id="UP000252172"/>
    </source>
</evidence>
<accession>A0A368N234</accession>
<keyword evidence="1" id="KW-0732">Signal</keyword>
<feature type="signal peptide" evidence="1">
    <location>
        <begin position="1"/>
        <end position="18"/>
    </location>
</feature>
<proteinExistence type="predicted"/>
<evidence type="ECO:0000256" key="1">
    <source>
        <dbReference type="SAM" id="SignalP"/>
    </source>
</evidence>
<evidence type="ECO:0008006" key="4">
    <source>
        <dbReference type="Google" id="ProtNLM"/>
    </source>
</evidence>
<dbReference type="AlphaFoldDB" id="A0A368N234"/>
<comment type="caution">
    <text evidence="2">The sequence shown here is derived from an EMBL/GenBank/DDBJ whole genome shotgun (WGS) entry which is preliminary data.</text>
</comment>
<evidence type="ECO:0000313" key="2">
    <source>
        <dbReference type="EMBL" id="RCU43309.1"/>
    </source>
</evidence>
<keyword evidence="3" id="KW-1185">Reference proteome</keyword>
<name>A0A368N234_9FLAO</name>
<protein>
    <recommendedName>
        <fullName evidence="4">Molecular chaperone GroES</fullName>
    </recommendedName>
</protein>
<feature type="chain" id="PRO_5017034637" description="Molecular chaperone GroES" evidence="1">
    <location>
        <begin position="19"/>
        <end position="224"/>
    </location>
</feature>
<dbReference type="OrthoDB" id="1441565at2"/>
<dbReference type="EMBL" id="QPIE01000003">
    <property type="protein sequence ID" value="RCU43309.1"/>
    <property type="molecule type" value="Genomic_DNA"/>
</dbReference>
<reference evidence="2 3" key="1">
    <citation type="submission" date="2018-07" db="EMBL/GenBank/DDBJ databases">
        <title>Chryseobacterium lacus sp. nov., isolated from lake water.</title>
        <authorList>
            <person name="Li C.-M."/>
        </authorList>
    </citation>
    <scope>NUCLEOTIDE SEQUENCE [LARGE SCALE GENOMIC DNA]</scope>
    <source>
        <strain evidence="2 3">YLOS41</strain>
    </source>
</reference>
<dbReference type="RefSeq" id="WP_114303163.1">
    <property type="nucleotide sequence ID" value="NZ_QPIE01000003.1"/>
</dbReference>